<gene>
    <name evidence="2" type="ORF">G6R27_05445</name>
</gene>
<dbReference type="RefSeq" id="WP_213820064.1">
    <property type="nucleotide sequence ID" value="NZ_JAAMFI010000003.1"/>
</dbReference>
<dbReference type="PANTHER" id="PTHR33594:SF1">
    <property type="entry name" value="HD_PDEASE DOMAIN-CONTAINING PROTEIN"/>
    <property type="match status" value="1"/>
</dbReference>
<feature type="domain" description="HD/PDEase" evidence="1">
    <location>
        <begin position="16"/>
        <end position="136"/>
    </location>
</feature>
<dbReference type="Pfam" id="PF01966">
    <property type="entry name" value="HD"/>
    <property type="match status" value="1"/>
</dbReference>
<dbReference type="SUPFAM" id="SSF109604">
    <property type="entry name" value="HD-domain/PDEase-like"/>
    <property type="match status" value="1"/>
</dbReference>
<evidence type="ECO:0000313" key="2">
    <source>
        <dbReference type="EMBL" id="MBS9335470.1"/>
    </source>
</evidence>
<evidence type="ECO:0000313" key="3">
    <source>
        <dbReference type="Proteomes" id="UP001519418"/>
    </source>
</evidence>
<dbReference type="CDD" id="cd00077">
    <property type="entry name" value="HDc"/>
    <property type="match status" value="1"/>
</dbReference>
<evidence type="ECO:0000259" key="1">
    <source>
        <dbReference type="SMART" id="SM00471"/>
    </source>
</evidence>
<dbReference type="PANTHER" id="PTHR33594">
    <property type="entry name" value="SUPERFAMILY HYDROLASE, PUTATIVE (AFU_ORTHOLOGUE AFUA_1G03035)-RELATED"/>
    <property type="match status" value="1"/>
</dbReference>
<dbReference type="EMBL" id="JAAMFI010000003">
    <property type="protein sequence ID" value="MBS9335470.1"/>
    <property type="molecule type" value="Genomic_DNA"/>
</dbReference>
<dbReference type="SMART" id="SM00471">
    <property type="entry name" value="HDc"/>
    <property type="match status" value="1"/>
</dbReference>
<organism evidence="2 3">
    <name type="scientific">Fructobacillus papyriferae</name>
    <dbReference type="NCBI Taxonomy" id="2713171"/>
    <lineage>
        <taxon>Bacteria</taxon>
        <taxon>Bacillati</taxon>
        <taxon>Bacillota</taxon>
        <taxon>Bacilli</taxon>
        <taxon>Lactobacillales</taxon>
        <taxon>Lactobacillaceae</taxon>
        <taxon>Fructobacillus</taxon>
    </lineage>
</organism>
<sequence length="231" mass="25773">MLTIAEFSKQTLAGDASGHDWYHAKRVADWALRLYEEDNGPATKETTAILRAGGLLHDTIDDKVVSDVLSQIKKVEKLLRANDFSKEATDEVMDTIQNLSYSANLVKQHELSKRGQYVQDADRIEALGAIGIARVFAYGGSKGRVMADPKVLPVTELKDKATYRQNANPSVNHFYEKLFKLPAQLNTTAGRKEGDKRAEYMKDFLRTFNDETGLLADPAFNLEDKNDGCTD</sequence>
<dbReference type="InterPro" id="IPR006674">
    <property type="entry name" value="HD_domain"/>
</dbReference>
<dbReference type="Gene3D" id="1.20.58.1910">
    <property type="match status" value="1"/>
</dbReference>
<proteinExistence type="predicted"/>
<comment type="caution">
    <text evidence="2">The sequence shown here is derived from an EMBL/GenBank/DDBJ whole genome shotgun (WGS) entry which is preliminary data.</text>
</comment>
<dbReference type="Proteomes" id="UP001519418">
    <property type="component" value="Unassembled WGS sequence"/>
</dbReference>
<dbReference type="InterPro" id="IPR003607">
    <property type="entry name" value="HD/PDEase_dom"/>
</dbReference>
<accession>A0ABS5QQJ4</accession>
<protein>
    <submittedName>
        <fullName evidence="2">HD domain-containing protein</fullName>
    </submittedName>
</protein>
<name>A0ABS5QQJ4_9LACO</name>
<reference evidence="2 3" key="1">
    <citation type="submission" date="2020-02" db="EMBL/GenBank/DDBJ databases">
        <title>Fructobacillus sp. isolated from paper mulberry of Taiwan.</title>
        <authorList>
            <person name="Lin S.-T."/>
        </authorList>
    </citation>
    <scope>NUCLEOTIDE SEQUENCE [LARGE SCALE GENOMIC DNA]</scope>
    <source>
        <strain evidence="2 3">M1-10</strain>
    </source>
</reference>
<keyword evidence="3" id="KW-1185">Reference proteome</keyword>
<dbReference type="Gene3D" id="1.10.472.50">
    <property type="entry name" value="HD-domain/PDEase-like"/>
    <property type="match status" value="1"/>
</dbReference>